<evidence type="ECO:0000313" key="2">
    <source>
        <dbReference type="Proteomes" id="UP001156664"/>
    </source>
</evidence>
<reference evidence="2" key="1">
    <citation type="journal article" date="2019" name="Int. J. Syst. Evol. Microbiol.">
        <title>The Global Catalogue of Microorganisms (GCM) 10K type strain sequencing project: providing services to taxonomists for standard genome sequencing and annotation.</title>
        <authorList>
            <consortium name="The Broad Institute Genomics Platform"/>
            <consortium name="The Broad Institute Genome Sequencing Center for Infectious Disease"/>
            <person name="Wu L."/>
            <person name="Ma J."/>
        </authorList>
    </citation>
    <scope>NUCLEOTIDE SEQUENCE [LARGE SCALE GENOMIC DNA]</scope>
    <source>
        <strain evidence="2">NBRC 105857</strain>
    </source>
</reference>
<sequence length="79" mass="8614">MGKPSVISTAGWSGGVLNMHGLEVSSSTGKLEGYLRNKGIVYRLVPMDYRDYKRCAKATGVAQMPQVEWGAGQWLTEPP</sequence>
<dbReference type="EMBL" id="BSOJ01000006">
    <property type="protein sequence ID" value="GLR25451.1"/>
    <property type="molecule type" value="Genomic_DNA"/>
</dbReference>
<evidence type="ECO:0000313" key="1">
    <source>
        <dbReference type="EMBL" id="GLR25451.1"/>
    </source>
</evidence>
<accession>A0ABQ5YQE4</accession>
<organism evidence="1 2">
    <name type="scientific">Limnobacter litoralis</name>
    <dbReference type="NCBI Taxonomy" id="481366"/>
    <lineage>
        <taxon>Bacteria</taxon>
        <taxon>Pseudomonadati</taxon>
        <taxon>Pseudomonadota</taxon>
        <taxon>Betaproteobacteria</taxon>
        <taxon>Burkholderiales</taxon>
        <taxon>Burkholderiaceae</taxon>
        <taxon>Limnobacter</taxon>
    </lineage>
</organism>
<name>A0ABQ5YQE4_9BURK</name>
<gene>
    <name evidence="1" type="ORF">GCM10007875_05390</name>
</gene>
<keyword evidence="2" id="KW-1185">Reference proteome</keyword>
<comment type="caution">
    <text evidence="1">The sequence shown here is derived from an EMBL/GenBank/DDBJ whole genome shotgun (WGS) entry which is preliminary data.</text>
</comment>
<proteinExistence type="predicted"/>
<dbReference type="Proteomes" id="UP001156664">
    <property type="component" value="Unassembled WGS sequence"/>
</dbReference>
<protein>
    <submittedName>
        <fullName evidence="1">Uncharacterized protein</fullName>
    </submittedName>
</protein>
<dbReference type="RefSeq" id="WP_284279799.1">
    <property type="nucleotide sequence ID" value="NZ_BSOJ01000006.1"/>
</dbReference>